<dbReference type="InterPro" id="IPR001497">
    <property type="entry name" value="MethylDNA_cys_MeTrfase_AS"/>
</dbReference>
<comment type="similarity">
    <text evidence="2">Belongs to the MGMT family.</text>
</comment>
<dbReference type="PROSITE" id="PS00374">
    <property type="entry name" value="MGMT"/>
    <property type="match status" value="1"/>
</dbReference>
<dbReference type="PANTHER" id="PTHR10815">
    <property type="entry name" value="METHYLATED-DNA--PROTEIN-CYSTEINE METHYLTRANSFERASE"/>
    <property type="match status" value="1"/>
</dbReference>
<dbReference type="SUPFAM" id="SSF46767">
    <property type="entry name" value="Methylated DNA-protein cysteine methyltransferase, C-terminal domain"/>
    <property type="match status" value="1"/>
</dbReference>
<keyword evidence="8" id="KW-0234">DNA repair</keyword>
<keyword evidence="4" id="KW-0963">Cytoplasm</keyword>
<evidence type="ECO:0000259" key="10">
    <source>
        <dbReference type="Pfam" id="PF01035"/>
    </source>
</evidence>
<evidence type="ECO:0000256" key="8">
    <source>
        <dbReference type="ARBA" id="ARBA00023204"/>
    </source>
</evidence>
<dbReference type="PANTHER" id="PTHR10815:SF13">
    <property type="entry name" value="METHYLATED-DNA--PROTEIN-CYSTEINE METHYLTRANSFERASE"/>
    <property type="match status" value="1"/>
</dbReference>
<keyword evidence="7" id="KW-0227">DNA damage</keyword>
<dbReference type="InterPro" id="IPR008332">
    <property type="entry name" value="MethylG_MeTrfase_N"/>
</dbReference>
<dbReference type="GO" id="GO:0006281">
    <property type="term" value="P:DNA repair"/>
    <property type="evidence" value="ECO:0007669"/>
    <property type="project" value="UniProtKB-KW"/>
</dbReference>
<feature type="domain" description="Methylguanine DNA methyltransferase ribonuclease-like" evidence="11">
    <location>
        <begin position="10"/>
        <end position="92"/>
    </location>
</feature>
<name>A0A644TSK7_9ZZZZ</name>
<dbReference type="EMBL" id="VSSQ01000050">
    <property type="protein sequence ID" value="MPL69944.1"/>
    <property type="molecule type" value="Genomic_DNA"/>
</dbReference>
<evidence type="ECO:0000256" key="6">
    <source>
        <dbReference type="ARBA" id="ARBA00022679"/>
    </source>
</evidence>
<dbReference type="Gene3D" id="1.10.10.10">
    <property type="entry name" value="Winged helix-like DNA-binding domain superfamily/Winged helix DNA-binding domain"/>
    <property type="match status" value="1"/>
</dbReference>
<dbReference type="Pfam" id="PF01035">
    <property type="entry name" value="DNA_binding_1"/>
    <property type="match status" value="1"/>
</dbReference>
<dbReference type="InterPro" id="IPR014048">
    <property type="entry name" value="MethylDNA_cys_MeTrfase_DNA-bd"/>
</dbReference>
<dbReference type="HAMAP" id="MF_00772">
    <property type="entry name" value="OGT"/>
    <property type="match status" value="1"/>
</dbReference>
<evidence type="ECO:0000259" key="11">
    <source>
        <dbReference type="Pfam" id="PF02870"/>
    </source>
</evidence>
<dbReference type="InterPro" id="IPR023546">
    <property type="entry name" value="MGMT"/>
</dbReference>
<evidence type="ECO:0000256" key="4">
    <source>
        <dbReference type="ARBA" id="ARBA00022490"/>
    </source>
</evidence>
<dbReference type="InterPro" id="IPR036631">
    <property type="entry name" value="MGMT_N_sf"/>
</dbReference>
<comment type="caution">
    <text evidence="12">The sequence shown here is derived from an EMBL/GenBank/DDBJ whole genome shotgun (WGS) entry which is preliminary data.</text>
</comment>
<proteinExistence type="inferred from homology"/>
<evidence type="ECO:0000256" key="5">
    <source>
        <dbReference type="ARBA" id="ARBA00022603"/>
    </source>
</evidence>
<evidence type="ECO:0000256" key="3">
    <source>
        <dbReference type="ARBA" id="ARBA00011918"/>
    </source>
</evidence>
<dbReference type="FunFam" id="1.10.10.10:FF:000214">
    <property type="entry name" value="Methylated-DNA--protein-cysteine methyltransferase"/>
    <property type="match status" value="1"/>
</dbReference>
<dbReference type="Gene3D" id="3.30.160.70">
    <property type="entry name" value="Methylated DNA-protein cysteine methyltransferase domain"/>
    <property type="match status" value="1"/>
</dbReference>
<dbReference type="GO" id="GO:0032259">
    <property type="term" value="P:methylation"/>
    <property type="evidence" value="ECO:0007669"/>
    <property type="project" value="UniProtKB-KW"/>
</dbReference>
<comment type="catalytic activity">
    <reaction evidence="9">
        <text>a 6-O-methyl-2'-deoxyguanosine in DNA + L-cysteinyl-[protein] = S-methyl-L-cysteinyl-[protein] + a 2'-deoxyguanosine in DNA</text>
        <dbReference type="Rhea" id="RHEA:24000"/>
        <dbReference type="Rhea" id="RHEA-COMP:10131"/>
        <dbReference type="Rhea" id="RHEA-COMP:10132"/>
        <dbReference type="Rhea" id="RHEA-COMP:11367"/>
        <dbReference type="Rhea" id="RHEA-COMP:11368"/>
        <dbReference type="ChEBI" id="CHEBI:29950"/>
        <dbReference type="ChEBI" id="CHEBI:82612"/>
        <dbReference type="ChEBI" id="CHEBI:85445"/>
        <dbReference type="ChEBI" id="CHEBI:85448"/>
        <dbReference type="EC" id="2.1.1.63"/>
    </reaction>
</comment>
<evidence type="ECO:0000313" key="12">
    <source>
        <dbReference type="EMBL" id="MPL69944.1"/>
    </source>
</evidence>
<sequence length="179" mass="20425">MERPIKKEIIYKKTIPTPLGEMIACTTKKGLCFLDFSDRKDFTKLFHKMQETLNGIITEKDIEKEEKEIMDSVESELKEYFLGKRKEFSIPLILIGTDFQKKVWQELLQIPYGKTISYLHEANNINKPKAFRAVANANGKNKISIIIPCHRVIANNGTLGGYGGGLDKKQFLLNLESSN</sequence>
<evidence type="ECO:0000256" key="9">
    <source>
        <dbReference type="ARBA" id="ARBA00049348"/>
    </source>
</evidence>
<comment type="catalytic activity">
    <reaction evidence="1">
        <text>a 4-O-methyl-thymidine in DNA + L-cysteinyl-[protein] = a thymidine in DNA + S-methyl-L-cysteinyl-[protein]</text>
        <dbReference type="Rhea" id="RHEA:53428"/>
        <dbReference type="Rhea" id="RHEA-COMP:10131"/>
        <dbReference type="Rhea" id="RHEA-COMP:10132"/>
        <dbReference type="Rhea" id="RHEA-COMP:13555"/>
        <dbReference type="Rhea" id="RHEA-COMP:13556"/>
        <dbReference type="ChEBI" id="CHEBI:29950"/>
        <dbReference type="ChEBI" id="CHEBI:82612"/>
        <dbReference type="ChEBI" id="CHEBI:137386"/>
        <dbReference type="ChEBI" id="CHEBI:137387"/>
        <dbReference type="EC" id="2.1.1.63"/>
    </reaction>
</comment>
<dbReference type="CDD" id="cd06445">
    <property type="entry name" value="ATase"/>
    <property type="match status" value="1"/>
</dbReference>
<keyword evidence="6 12" id="KW-0808">Transferase</keyword>
<evidence type="ECO:0000256" key="7">
    <source>
        <dbReference type="ARBA" id="ARBA00022763"/>
    </source>
</evidence>
<protein>
    <recommendedName>
        <fullName evidence="3">methylated-DNA--[protein]-cysteine S-methyltransferase</fullName>
        <ecNumber evidence="3">2.1.1.63</ecNumber>
    </recommendedName>
</protein>
<dbReference type="AlphaFoldDB" id="A0A644TSK7"/>
<organism evidence="12">
    <name type="scientific">bioreactor metagenome</name>
    <dbReference type="NCBI Taxonomy" id="1076179"/>
    <lineage>
        <taxon>unclassified sequences</taxon>
        <taxon>metagenomes</taxon>
        <taxon>ecological metagenomes</taxon>
    </lineage>
</organism>
<dbReference type="NCBIfam" id="TIGR00589">
    <property type="entry name" value="ogt"/>
    <property type="match status" value="1"/>
</dbReference>
<evidence type="ECO:0000256" key="1">
    <source>
        <dbReference type="ARBA" id="ARBA00001286"/>
    </source>
</evidence>
<feature type="domain" description="Methylated-DNA-[protein]-cysteine S-methyltransferase DNA binding" evidence="10">
    <location>
        <begin position="98"/>
        <end position="177"/>
    </location>
</feature>
<accession>A0A644TSK7</accession>
<gene>
    <name evidence="12" type="primary">ogt_6</name>
    <name evidence="12" type="ORF">SDC9_15695</name>
</gene>
<dbReference type="InterPro" id="IPR036217">
    <property type="entry name" value="MethylDNA_cys_MeTrfase_DNAb"/>
</dbReference>
<reference evidence="12" key="1">
    <citation type="submission" date="2019-08" db="EMBL/GenBank/DDBJ databases">
        <authorList>
            <person name="Kucharzyk K."/>
            <person name="Murdoch R.W."/>
            <person name="Higgins S."/>
            <person name="Loffler F."/>
        </authorList>
    </citation>
    <scope>NUCLEOTIDE SEQUENCE</scope>
</reference>
<dbReference type="EC" id="2.1.1.63" evidence="3"/>
<keyword evidence="5 12" id="KW-0489">Methyltransferase</keyword>
<dbReference type="GO" id="GO:0003908">
    <property type="term" value="F:methylated-DNA-[protein]-cysteine S-methyltransferase activity"/>
    <property type="evidence" value="ECO:0007669"/>
    <property type="project" value="UniProtKB-EC"/>
</dbReference>
<dbReference type="InterPro" id="IPR036388">
    <property type="entry name" value="WH-like_DNA-bd_sf"/>
</dbReference>
<evidence type="ECO:0000256" key="2">
    <source>
        <dbReference type="ARBA" id="ARBA00008711"/>
    </source>
</evidence>
<dbReference type="SUPFAM" id="SSF53155">
    <property type="entry name" value="Methylated DNA-protein cysteine methyltransferase domain"/>
    <property type="match status" value="1"/>
</dbReference>
<dbReference type="Pfam" id="PF02870">
    <property type="entry name" value="Methyltransf_1N"/>
    <property type="match status" value="1"/>
</dbReference>